<sequence length="60" mass="6512">MTSWASAGDLRDIVDGLADLVDGQLEVIDGVWNLISAQNDRKTLLQTCRSRPEAASAVLR</sequence>
<dbReference type="RefSeq" id="WP_332616803.1">
    <property type="nucleotide sequence ID" value="NZ_JAXGFP010000004.1"/>
</dbReference>
<dbReference type="Proteomes" id="UP001355056">
    <property type="component" value="Unassembled WGS sequence"/>
</dbReference>
<name>A0ABU7YZF7_9GAMM</name>
<organism evidence="1 2">
    <name type="scientific">Novilysobacter erysipheiresistens</name>
    <dbReference type="NCBI Taxonomy" id="1749332"/>
    <lineage>
        <taxon>Bacteria</taxon>
        <taxon>Pseudomonadati</taxon>
        <taxon>Pseudomonadota</taxon>
        <taxon>Gammaproteobacteria</taxon>
        <taxon>Lysobacterales</taxon>
        <taxon>Lysobacteraceae</taxon>
        <taxon>Novilysobacter</taxon>
    </lineage>
</organism>
<keyword evidence="2" id="KW-1185">Reference proteome</keyword>
<evidence type="ECO:0000313" key="1">
    <source>
        <dbReference type="EMBL" id="MEG3184306.1"/>
    </source>
</evidence>
<proteinExistence type="predicted"/>
<gene>
    <name evidence="1" type="ORF">SNE34_09815</name>
</gene>
<protein>
    <submittedName>
        <fullName evidence="1">Uncharacterized protein</fullName>
    </submittedName>
</protein>
<comment type="caution">
    <text evidence="1">The sequence shown here is derived from an EMBL/GenBank/DDBJ whole genome shotgun (WGS) entry which is preliminary data.</text>
</comment>
<evidence type="ECO:0000313" key="2">
    <source>
        <dbReference type="Proteomes" id="UP001355056"/>
    </source>
</evidence>
<accession>A0ABU7YZF7</accession>
<reference evidence="1 2" key="1">
    <citation type="journal article" date="2016" name="Int. J. Syst. Evol. Microbiol.">
        <title>Lysobacter erysipheiresistens sp. nov., an antagonist of powdery mildew, isolated from tobacco-cultivated soil.</title>
        <authorList>
            <person name="Xie B."/>
            <person name="Li T."/>
            <person name="Lin X."/>
            <person name="Wang C.J."/>
            <person name="Chen Y.J."/>
            <person name="Liu W.J."/>
            <person name="Zhao Z.W."/>
        </authorList>
    </citation>
    <scope>NUCLEOTIDE SEQUENCE [LARGE SCALE GENOMIC DNA]</scope>
    <source>
        <strain evidence="1 2">RS-LYSO-3</strain>
    </source>
</reference>
<dbReference type="EMBL" id="JAXGFP010000004">
    <property type="protein sequence ID" value="MEG3184306.1"/>
    <property type="molecule type" value="Genomic_DNA"/>
</dbReference>